<name>A0ABU6L9C7_9GAMM</name>
<proteinExistence type="predicted"/>
<comment type="caution">
    <text evidence="1">The sequence shown here is derived from an EMBL/GenBank/DDBJ whole genome shotgun (WGS) entry which is preliminary data.</text>
</comment>
<dbReference type="Proteomes" id="UP001306119">
    <property type="component" value="Unassembled WGS sequence"/>
</dbReference>
<gene>
    <name evidence="1" type="ORF">VXS06_14630</name>
</gene>
<evidence type="ECO:0000313" key="2">
    <source>
        <dbReference type="Proteomes" id="UP001306119"/>
    </source>
</evidence>
<accession>A0ABU6L9C7</accession>
<dbReference type="EMBL" id="JAYXUG010000013">
    <property type="protein sequence ID" value="MEC6833000.1"/>
    <property type="molecule type" value="Genomic_DNA"/>
</dbReference>
<evidence type="ECO:0000313" key="1">
    <source>
        <dbReference type="EMBL" id="MEC6833000.1"/>
    </source>
</evidence>
<keyword evidence="2" id="KW-1185">Reference proteome</keyword>
<reference evidence="1 2" key="1">
    <citation type="submission" date="2024-01" db="EMBL/GenBank/DDBJ databases">
        <title>Active colonisers of the gastrointestinal tract of Atlantic salmon farmed in a warm water region.</title>
        <authorList>
            <person name="Bowman J.P."/>
        </authorList>
    </citation>
    <scope>NUCLEOTIDE SEQUENCE [LARGE SCALE GENOMIC DNA]</scope>
    <source>
        <strain evidence="1 2">S3MW1</strain>
    </source>
</reference>
<protein>
    <submittedName>
        <fullName evidence="1">Uncharacterized protein</fullName>
    </submittedName>
</protein>
<dbReference type="RefSeq" id="WP_327775300.1">
    <property type="nucleotide sequence ID" value="NZ_JAYXUG010000013.1"/>
</dbReference>
<sequence length="62" mass="7148">MSKSLINWPDAVLLYGAFHQHTNRLNFKWRDCDRRWAINVLALTAKQTMELSVNKSNSNGDA</sequence>
<organism evidence="1 2">
    <name type="scientific">Photobacterium toruni</name>
    <dbReference type="NCBI Taxonomy" id="1935446"/>
    <lineage>
        <taxon>Bacteria</taxon>
        <taxon>Pseudomonadati</taxon>
        <taxon>Pseudomonadota</taxon>
        <taxon>Gammaproteobacteria</taxon>
        <taxon>Vibrionales</taxon>
        <taxon>Vibrionaceae</taxon>
        <taxon>Photobacterium</taxon>
    </lineage>
</organism>